<feature type="compositionally biased region" description="Basic and acidic residues" evidence="1">
    <location>
        <begin position="805"/>
        <end position="827"/>
    </location>
</feature>
<evidence type="ECO:0000313" key="2">
    <source>
        <dbReference type="EMBL" id="GFR85207.1"/>
    </source>
</evidence>
<proteinExistence type="predicted"/>
<keyword evidence="3" id="KW-1185">Reference proteome</keyword>
<dbReference type="AlphaFoldDB" id="A0AAV4GHL8"/>
<accession>A0AAV4GHL8</accession>
<feature type="region of interest" description="Disordered" evidence="1">
    <location>
        <begin position="614"/>
        <end position="637"/>
    </location>
</feature>
<sequence>MPNVLEDWLEIMRNLLPKLIDQFVTWNGKGLKIGTVLVYLNHLTYHLVETKMTVLENFKFLAVAMFYLLCTYVQSGGAADKSDLVPDVAHKTYSLVCAAGQRVQKSLVVTHPIIQRCYELYFLGAACLNLDHTNSNRNGMKTATDFIVAYVDWFSRLKDSGQDDGVVLDANFNADLLSVAVKAYTAQPRDLYGDASLAFFMELFRLSEWQPVMAGKLFACDANLFEYETDNPLLQFSDAPSQSVIAINYKESVKIPTLSNNEVKDLVMDLLRLSQTFVSSDLKDKTSAAALEKSLENHSHFHNTIHKIFTYLANSPKPVQPAVAKAVLMAVKVLPQTDDTRGLLGPKTLRLCYRLTSLAVRIAVRELLKVVGGRPEQEVKVQSKIYELALMCKARLAFLQQFVAKVHSDIEEMRDIAIYLKPCLTALTHMISQVDKKNLIDQQSAHYRQVYKCVECAVFNIGSIGRNLRRFEEFEIAVALLSQLWPVADIPALRTVKDLLSGHQTATINAHSEKLLKKLRTSEHVPPQKRAVYTLLLAEVVWTSGDSTASLTLERCNGLAFNMACEALKDLAAYECHDLDDYLSQATFLVWEIRNRAACLKNIAKMKPIWERKFRNRPQAATSTPSEPAEPAAHHQRSRKACVQADTAFNPISGVEEGVSGAKKNAGVDRLVEGQSSEAKTLADPNIFQTDSDVLMYKARDCLAVWISWFKGHCENKGGLDSLRVERSLRFLTRIADLALLCHQLKPAVESLCQARTLALLYNKGDTAKRVIGTLVYSLVQLGYPICVPPLPPDRQQTTPSSRPESPESCRKSDDGGGGVRDKASHADDDDDDTAKKEQGSEGKESFASQNTSGTLSVEDLWFLEQLGLGADCHVLQLASVAFHYLRTGQALKFLNLRTCILARIEAMRAIGPLTPNCTLTLCIIHRLTAEFYQSPASQKYRNQGVVRKGENDYELEPYPVESISDSLKYIVTVAAFYMGDNFKDQNRGVCTESWRLLNEYLTTLKLQGELYIQSGNLKYARTHFCEGLKAAMSSLLSTW</sequence>
<feature type="region of interest" description="Disordered" evidence="1">
    <location>
        <begin position="791"/>
        <end position="851"/>
    </location>
</feature>
<evidence type="ECO:0000313" key="3">
    <source>
        <dbReference type="Proteomes" id="UP000762676"/>
    </source>
</evidence>
<name>A0AAV4GHL8_9GAST</name>
<evidence type="ECO:0000256" key="1">
    <source>
        <dbReference type="SAM" id="MobiDB-lite"/>
    </source>
</evidence>
<feature type="compositionally biased region" description="Basic and acidic residues" evidence="1">
    <location>
        <begin position="834"/>
        <end position="845"/>
    </location>
</feature>
<reference evidence="2 3" key="1">
    <citation type="journal article" date="2021" name="Elife">
        <title>Chloroplast acquisition without the gene transfer in kleptoplastic sea slugs, Plakobranchus ocellatus.</title>
        <authorList>
            <person name="Maeda T."/>
            <person name="Takahashi S."/>
            <person name="Yoshida T."/>
            <person name="Shimamura S."/>
            <person name="Takaki Y."/>
            <person name="Nagai Y."/>
            <person name="Toyoda A."/>
            <person name="Suzuki Y."/>
            <person name="Arimoto A."/>
            <person name="Ishii H."/>
            <person name="Satoh N."/>
            <person name="Nishiyama T."/>
            <person name="Hasebe M."/>
            <person name="Maruyama T."/>
            <person name="Minagawa J."/>
            <person name="Obokata J."/>
            <person name="Shigenobu S."/>
        </authorList>
    </citation>
    <scope>NUCLEOTIDE SEQUENCE [LARGE SCALE GENOMIC DNA]</scope>
</reference>
<gene>
    <name evidence="2" type="ORF">ElyMa_000690500</name>
</gene>
<protein>
    <recommendedName>
        <fullName evidence="4">Separase</fullName>
    </recommendedName>
</protein>
<dbReference type="Proteomes" id="UP000762676">
    <property type="component" value="Unassembled WGS sequence"/>
</dbReference>
<dbReference type="EMBL" id="BMAT01001422">
    <property type="protein sequence ID" value="GFR85207.1"/>
    <property type="molecule type" value="Genomic_DNA"/>
</dbReference>
<evidence type="ECO:0008006" key="4">
    <source>
        <dbReference type="Google" id="ProtNLM"/>
    </source>
</evidence>
<organism evidence="2 3">
    <name type="scientific">Elysia marginata</name>
    <dbReference type="NCBI Taxonomy" id="1093978"/>
    <lineage>
        <taxon>Eukaryota</taxon>
        <taxon>Metazoa</taxon>
        <taxon>Spiralia</taxon>
        <taxon>Lophotrochozoa</taxon>
        <taxon>Mollusca</taxon>
        <taxon>Gastropoda</taxon>
        <taxon>Heterobranchia</taxon>
        <taxon>Euthyneura</taxon>
        <taxon>Panpulmonata</taxon>
        <taxon>Sacoglossa</taxon>
        <taxon>Placobranchoidea</taxon>
        <taxon>Plakobranchidae</taxon>
        <taxon>Elysia</taxon>
    </lineage>
</organism>
<comment type="caution">
    <text evidence="2">The sequence shown here is derived from an EMBL/GenBank/DDBJ whole genome shotgun (WGS) entry which is preliminary data.</text>
</comment>